<gene>
    <name evidence="20" type="primary">mgtA</name>
    <name evidence="20" type="ORF">GCM10009105_01670</name>
</gene>
<evidence type="ECO:0000256" key="18">
    <source>
        <dbReference type="SAM" id="Phobius"/>
    </source>
</evidence>
<dbReference type="CDD" id="cd02077">
    <property type="entry name" value="P-type_ATPase_Mg"/>
    <property type="match status" value="1"/>
</dbReference>
<keyword evidence="21" id="KW-1185">Reference proteome</keyword>
<reference evidence="20 21" key="1">
    <citation type="journal article" date="2019" name="Int. J. Syst. Evol. Microbiol.">
        <title>The Global Catalogue of Microorganisms (GCM) 10K type strain sequencing project: providing services to taxonomists for standard genome sequencing and annotation.</title>
        <authorList>
            <consortium name="The Broad Institute Genomics Platform"/>
            <consortium name="The Broad Institute Genome Sequencing Center for Infectious Disease"/>
            <person name="Wu L."/>
            <person name="Ma J."/>
        </authorList>
    </citation>
    <scope>NUCLEOTIDE SEQUENCE [LARGE SCALE GENOMIC DNA]</scope>
    <source>
        <strain evidence="20 21">JCM 15421</strain>
    </source>
</reference>
<comment type="subcellular location">
    <subcellularLocation>
        <location evidence="2">Cell inner membrane</location>
        <topology evidence="2">Multi-pass membrane protein</topology>
    </subcellularLocation>
</comment>
<evidence type="ECO:0000256" key="3">
    <source>
        <dbReference type="ARBA" id="ARBA00008746"/>
    </source>
</evidence>
<dbReference type="SMART" id="SM00831">
    <property type="entry name" value="Cation_ATPase_N"/>
    <property type="match status" value="1"/>
</dbReference>
<dbReference type="Proteomes" id="UP001501523">
    <property type="component" value="Unassembled WGS sequence"/>
</dbReference>
<dbReference type="InterPro" id="IPR001757">
    <property type="entry name" value="P_typ_ATPase"/>
</dbReference>
<evidence type="ECO:0000256" key="1">
    <source>
        <dbReference type="ARBA" id="ARBA00003954"/>
    </source>
</evidence>
<keyword evidence="12" id="KW-0460">Magnesium</keyword>
<dbReference type="SFLD" id="SFLDS00003">
    <property type="entry name" value="Haloacid_Dehalogenase"/>
    <property type="match status" value="1"/>
</dbReference>
<feature type="transmembrane region" description="Helical" evidence="18">
    <location>
        <begin position="832"/>
        <end position="854"/>
    </location>
</feature>
<feature type="transmembrane region" description="Helical" evidence="18">
    <location>
        <begin position="87"/>
        <end position="105"/>
    </location>
</feature>
<dbReference type="InterPro" id="IPR023298">
    <property type="entry name" value="ATPase_P-typ_TM_dom_sf"/>
</dbReference>
<proteinExistence type="inferred from homology"/>
<evidence type="ECO:0000256" key="10">
    <source>
        <dbReference type="ARBA" id="ARBA00022741"/>
    </source>
</evidence>
<evidence type="ECO:0000256" key="8">
    <source>
        <dbReference type="ARBA" id="ARBA00022553"/>
    </source>
</evidence>
<dbReference type="EC" id="7.2.2.14" evidence="4"/>
<dbReference type="InterPro" id="IPR023214">
    <property type="entry name" value="HAD_sf"/>
</dbReference>
<keyword evidence="7" id="KW-0997">Cell inner membrane</keyword>
<comment type="function">
    <text evidence="1">Mediates magnesium influx to the cytosol.</text>
</comment>
<keyword evidence="6" id="KW-1003">Cell membrane</keyword>
<evidence type="ECO:0000256" key="17">
    <source>
        <dbReference type="ARBA" id="ARBA00047295"/>
    </source>
</evidence>
<organism evidence="20 21">
    <name type="scientific">Dokdonella soli</name>
    <dbReference type="NCBI Taxonomy" id="529810"/>
    <lineage>
        <taxon>Bacteria</taxon>
        <taxon>Pseudomonadati</taxon>
        <taxon>Pseudomonadota</taxon>
        <taxon>Gammaproteobacteria</taxon>
        <taxon>Lysobacterales</taxon>
        <taxon>Rhodanobacteraceae</taxon>
        <taxon>Dokdonella</taxon>
    </lineage>
</organism>
<evidence type="ECO:0000256" key="11">
    <source>
        <dbReference type="ARBA" id="ARBA00022840"/>
    </source>
</evidence>
<dbReference type="InterPro" id="IPR044492">
    <property type="entry name" value="P_typ_ATPase_HD_dom"/>
</dbReference>
<dbReference type="InterPro" id="IPR023299">
    <property type="entry name" value="ATPase_P-typ_cyto_dom_N"/>
</dbReference>
<comment type="catalytic activity">
    <reaction evidence="17">
        <text>Mg(2+)(out) + ATP + H2O = Mg(2+)(in) + ADP + phosphate + H(+)</text>
        <dbReference type="Rhea" id="RHEA:10260"/>
        <dbReference type="ChEBI" id="CHEBI:15377"/>
        <dbReference type="ChEBI" id="CHEBI:15378"/>
        <dbReference type="ChEBI" id="CHEBI:18420"/>
        <dbReference type="ChEBI" id="CHEBI:30616"/>
        <dbReference type="ChEBI" id="CHEBI:43474"/>
        <dbReference type="ChEBI" id="CHEBI:456216"/>
        <dbReference type="EC" id="7.2.2.14"/>
    </reaction>
</comment>
<dbReference type="NCBIfam" id="NF011702">
    <property type="entry name" value="PRK15122.1"/>
    <property type="match status" value="1"/>
</dbReference>
<evidence type="ECO:0000256" key="6">
    <source>
        <dbReference type="ARBA" id="ARBA00022475"/>
    </source>
</evidence>
<feature type="transmembrane region" description="Helical" evidence="18">
    <location>
        <begin position="767"/>
        <end position="790"/>
    </location>
</feature>
<dbReference type="PROSITE" id="PS00154">
    <property type="entry name" value="ATPASE_E1_E2"/>
    <property type="match status" value="1"/>
</dbReference>
<comment type="similarity">
    <text evidence="3">Belongs to the cation transport ATPase (P-type) (TC 3.A.3) family. Type IIIB subfamily.</text>
</comment>
<dbReference type="InterPro" id="IPR006068">
    <property type="entry name" value="ATPase_P-typ_cation-transptr_C"/>
</dbReference>
<dbReference type="Pfam" id="PF00690">
    <property type="entry name" value="Cation_ATPase_N"/>
    <property type="match status" value="1"/>
</dbReference>
<comment type="caution">
    <text evidence="20">The sequence shown here is derived from an EMBL/GenBank/DDBJ whole genome shotgun (WGS) entry which is preliminary data.</text>
</comment>
<accession>A0ABN1IBI4</accession>
<sequence length="897" mass="97621">MFKFTLFAATVPAALRIGGNDARRNGQANHPLLEFVHVDGAETLARLGVSGDGLSAAEVESRLEEYGPNVVAQEKKRPFLLEIGHRFLTNPINILLTVLAVVSWLGDDAVGASIMLAMVFMAVFLSYFQEARTGRAVEQLRSMVSNTATARRLPEPPDSGDEDAEPVAPVAQKTEVPIDHLVPGDVVHLSAGDMIPADLRLLSAKDLFINQSALTGESMPVEKFAGVDADAKAPLEARNLCFMGSNVISGSATGVIAATGGRTYFGALAGSLVGQRVQTSFDRGVQRFAWLMIRFMAVMVPVVFLLNGIIKGAWFDAFMFAVAVAVGLTPEMLPMIVTINLAKGAMAMAKKDVIVKRLNAIQNFGAIDVLCTDKTGTLTQDKVILERHVDIRGDEDEHVLEFAYLNSHYQTGLKNLLDLAVLERVDDKLRAHLHSEYTLVDEVPFDFTRRRMSVIVKNSAGRHFLIAKGAVAEMVGICAASRTPDGDEAMSEGMLAEVRGVARDMNDDGFRVIALGMREIEAKAAYSLADETGLTLMGFIAFLDPPKDSAADAIKALNENGVAVKILTGDNDIVTRNVCRQVGFQVDKYLVGPQVEAMSDEELSVATRDTQVFARLNPQQKVRVIEALHRDGHVVGFMGDGINDGPALRAADVGISVDTAVDIAKEAADIILLEKSLMVLEEGVLEGRKVFGNILKYIKMTASSNFGNMFSVLGASAFLPFLPMAAVQILLNNLLYDFSQTSVATDEVDKEYLAKPRQWDMPAITRFVLFIGPISSIFDYATFAIMWFVFKANAPEHATLFQTGWFVESLLSQTLIVHVIRTGKLPFFESRASLPLTLTGIVICAAGALLPYSPLAAKFGFQPLPGLYWLYLAAILGAYMLLTQFVKVRLIRRFGML</sequence>
<evidence type="ECO:0000256" key="15">
    <source>
        <dbReference type="ARBA" id="ARBA00023136"/>
    </source>
</evidence>
<dbReference type="Pfam" id="PF00689">
    <property type="entry name" value="Cation_ATPase_C"/>
    <property type="match status" value="1"/>
</dbReference>
<evidence type="ECO:0000259" key="19">
    <source>
        <dbReference type="SMART" id="SM00831"/>
    </source>
</evidence>
<keyword evidence="14 18" id="KW-1133">Transmembrane helix</keyword>
<keyword evidence="15 18" id="KW-0472">Membrane</keyword>
<dbReference type="Pfam" id="PF13246">
    <property type="entry name" value="Cation_ATPase"/>
    <property type="match status" value="1"/>
</dbReference>
<dbReference type="SFLD" id="SFLDG00002">
    <property type="entry name" value="C1.7:_P-type_atpase_like"/>
    <property type="match status" value="1"/>
</dbReference>
<dbReference type="InterPro" id="IPR036412">
    <property type="entry name" value="HAD-like_sf"/>
</dbReference>
<dbReference type="NCBIfam" id="TIGR01524">
    <property type="entry name" value="ATPase-IIIB_Mg"/>
    <property type="match status" value="1"/>
</dbReference>
<dbReference type="InterPro" id="IPR059000">
    <property type="entry name" value="ATPase_P-type_domA"/>
</dbReference>
<evidence type="ECO:0000256" key="2">
    <source>
        <dbReference type="ARBA" id="ARBA00004429"/>
    </source>
</evidence>
<evidence type="ECO:0000256" key="9">
    <source>
        <dbReference type="ARBA" id="ARBA00022692"/>
    </source>
</evidence>
<evidence type="ECO:0000256" key="5">
    <source>
        <dbReference type="ARBA" id="ARBA00013555"/>
    </source>
</evidence>
<dbReference type="RefSeq" id="WP_343786168.1">
    <property type="nucleotide sequence ID" value="NZ_BAAAEU010000001.1"/>
</dbReference>
<dbReference type="InterPro" id="IPR018303">
    <property type="entry name" value="ATPase_P-typ_P_site"/>
</dbReference>
<keyword evidence="13" id="KW-1278">Translocase</keyword>
<dbReference type="Gene3D" id="2.70.150.10">
    <property type="entry name" value="Calcium-transporting ATPase, cytoplasmic transduction domain A"/>
    <property type="match status" value="1"/>
</dbReference>
<feature type="transmembrane region" description="Helical" evidence="18">
    <location>
        <begin position="866"/>
        <end position="886"/>
    </location>
</feature>
<dbReference type="InterPro" id="IPR006415">
    <property type="entry name" value="P-type_ATPase_IIIB"/>
</dbReference>
<dbReference type="Gene3D" id="1.20.1110.10">
    <property type="entry name" value="Calcium-transporting ATPase, transmembrane domain"/>
    <property type="match status" value="1"/>
</dbReference>
<evidence type="ECO:0000256" key="16">
    <source>
        <dbReference type="ARBA" id="ARBA00029806"/>
    </source>
</evidence>
<dbReference type="Pfam" id="PF00122">
    <property type="entry name" value="E1-E2_ATPase"/>
    <property type="match status" value="1"/>
</dbReference>
<dbReference type="SUPFAM" id="SSF56784">
    <property type="entry name" value="HAD-like"/>
    <property type="match status" value="1"/>
</dbReference>
<protein>
    <recommendedName>
        <fullName evidence="5">Magnesium-transporting ATPase, P-type 1</fullName>
        <ecNumber evidence="4">7.2.2.14</ecNumber>
    </recommendedName>
    <alternativeName>
        <fullName evidence="16">Mg(2+) transport ATPase, P-type 1</fullName>
    </alternativeName>
</protein>
<evidence type="ECO:0000256" key="7">
    <source>
        <dbReference type="ARBA" id="ARBA00022519"/>
    </source>
</evidence>
<feature type="transmembrane region" description="Helical" evidence="18">
    <location>
        <begin position="288"/>
        <end position="306"/>
    </location>
</feature>
<keyword evidence="9 18" id="KW-0812">Transmembrane</keyword>
<dbReference type="SUPFAM" id="SSF81665">
    <property type="entry name" value="Calcium ATPase, transmembrane domain M"/>
    <property type="match status" value="1"/>
</dbReference>
<evidence type="ECO:0000313" key="21">
    <source>
        <dbReference type="Proteomes" id="UP001501523"/>
    </source>
</evidence>
<evidence type="ECO:0000313" key="20">
    <source>
        <dbReference type="EMBL" id="GAA0704681.1"/>
    </source>
</evidence>
<name>A0ABN1IBI4_9GAMM</name>
<dbReference type="PRINTS" id="PR01836">
    <property type="entry name" value="MGATPASE"/>
</dbReference>
<dbReference type="NCBIfam" id="TIGR01494">
    <property type="entry name" value="ATPase_P-type"/>
    <property type="match status" value="2"/>
</dbReference>
<evidence type="ECO:0000256" key="12">
    <source>
        <dbReference type="ARBA" id="ARBA00022842"/>
    </source>
</evidence>
<dbReference type="SUPFAM" id="SSF81653">
    <property type="entry name" value="Calcium ATPase, transduction domain A"/>
    <property type="match status" value="1"/>
</dbReference>
<keyword evidence="8" id="KW-0597">Phosphoprotein</keyword>
<evidence type="ECO:0000256" key="13">
    <source>
        <dbReference type="ARBA" id="ARBA00022967"/>
    </source>
</evidence>
<evidence type="ECO:0000256" key="14">
    <source>
        <dbReference type="ARBA" id="ARBA00022989"/>
    </source>
</evidence>
<evidence type="ECO:0000256" key="4">
    <source>
        <dbReference type="ARBA" id="ARBA00012786"/>
    </source>
</evidence>
<dbReference type="PANTHER" id="PTHR42861">
    <property type="entry name" value="CALCIUM-TRANSPORTING ATPASE"/>
    <property type="match status" value="1"/>
</dbReference>
<dbReference type="InterPro" id="IPR004014">
    <property type="entry name" value="ATPase_P-typ_cation-transptr_N"/>
</dbReference>
<keyword evidence="10" id="KW-0547">Nucleotide-binding</keyword>
<feature type="transmembrane region" description="Helical" evidence="18">
    <location>
        <begin position="318"/>
        <end position="342"/>
    </location>
</feature>
<keyword evidence="11" id="KW-0067">ATP-binding</keyword>
<dbReference type="InterPro" id="IPR008250">
    <property type="entry name" value="ATPase_P-typ_transduc_dom_A_sf"/>
</dbReference>
<feature type="transmembrane region" description="Helical" evidence="18">
    <location>
        <begin position="111"/>
        <end position="128"/>
    </location>
</feature>
<dbReference type="EMBL" id="BAAAEU010000001">
    <property type="protein sequence ID" value="GAA0704681.1"/>
    <property type="molecule type" value="Genomic_DNA"/>
</dbReference>
<dbReference type="Gene3D" id="3.40.50.1000">
    <property type="entry name" value="HAD superfamily/HAD-like"/>
    <property type="match status" value="1"/>
</dbReference>
<dbReference type="SFLD" id="SFLDF00027">
    <property type="entry name" value="p-type_atpase"/>
    <property type="match status" value="1"/>
</dbReference>
<feature type="domain" description="Cation-transporting P-type ATPase N-terminal" evidence="19">
    <location>
        <begin position="34"/>
        <end position="108"/>
    </location>
</feature>
<dbReference type="Gene3D" id="3.40.1110.10">
    <property type="entry name" value="Calcium-transporting ATPase, cytoplasmic domain N"/>
    <property type="match status" value="1"/>
</dbReference>